<feature type="region of interest" description="Disordered" evidence="1">
    <location>
        <begin position="39"/>
        <end position="62"/>
    </location>
</feature>
<evidence type="ECO:0000256" key="1">
    <source>
        <dbReference type="SAM" id="MobiDB-lite"/>
    </source>
</evidence>
<evidence type="ECO:0000313" key="3">
    <source>
        <dbReference type="Proteomes" id="UP001314170"/>
    </source>
</evidence>
<comment type="caution">
    <text evidence="2">The sequence shown here is derived from an EMBL/GenBank/DDBJ whole genome shotgun (WGS) entry which is preliminary data.</text>
</comment>
<dbReference type="Proteomes" id="UP001314170">
    <property type="component" value="Unassembled WGS sequence"/>
</dbReference>
<sequence length="62" mass="7118">MKRRKEGAECRHASEVLARGFHEEHSSFVNIIMDPMHHTPAYRNDAHPAPTPTPTPNFDHDE</sequence>
<reference evidence="2 3" key="1">
    <citation type="submission" date="2024-01" db="EMBL/GenBank/DDBJ databases">
        <authorList>
            <person name="Waweru B."/>
        </authorList>
    </citation>
    <scope>NUCLEOTIDE SEQUENCE [LARGE SCALE GENOMIC DNA]</scope>
</reference>
<dbReference type="AlphaFoldDB" id="A0AAV1QW79"/>
<keyword evidence="3" id="KW-1185">Reference proteome</keyword>
<accession>A0AAV1QW79</accession>
<evidence type="ECO:0000313" key="2">
    <source>
        <dbReference type="EMBL" id="CAK7325358.1"/>
    </source>
</evidence>
<organism evidence="2 3">
    <name type="scientific">Dovyalis caffra</name>
    <dbReference type="NCBI Taxonomy" id="77055"/>
    <lineage>
        <taxon>Eukaryota</taxon>
        <taxon>Viridiplantae</taxon>
        <taxon>Streptophyta</taxon>
        <taxon>Embryophyta</taxon>
        <taxon>Tracheophyta</taxon>
        <taxon>Spermatophyta</taxon>
        <taxon>Magnoliopsida</taxon>
        <taxon>eudicotyledons</taxon>
        <taxon>Gunneridae</taxon>
        <taxon>Pentapetalae</taxon>
        <taxon>rosids</taxon>
        <taxon>fabids</taxon>
        <taxon>Malpighiales</taxon>
        <taxon>Salicaceae</taxon>
        <taxon>Flacourtieae</taxon>
        <taxon>Dovyalis</taxon>
    </lineage>
</organism>
<proteinExistence type="predicted"/>
<gene>
    <name evidence="2" type="ORF">DCAF_LOCUS3032</name>
</gene>
<dbReference type="EMBL" id="CAWUPB010000850">
    <property type="protein sequence ID" value="CAK7325358.1"/>
    <property type="molecule type" value="Genomic_DNA"/>
</dbReference>
<name>A0AAV1QW79_9ROSI</name>
<protein>
    <submittedName>
        <fullName evidence="2">Uncharacterized protein</fullName>
    </submittedName>
</protein>